<dbReference type="AlphaFoldDB" id="A0A4Y7JM01"/>
<accession>A0A4Y7JM01</accession>
<dbReference type="Proteomes" id="UP000316621">
    <property type="component" value="Chromosome 5"/>
</dbReference>
<gene>
    <name evidence="1" type="ORF">C5167_022757</name>
</gene>
<dbReference type="EMBL" id="CM010719">
    <property type="protein sequence ID" value="RZC61001.1"/>
    <property type="molecule type" value="Genomic_DNA"/>
</dbReference>
<dbReference type="Gramene" id="RZC61001">
    <property type="protein sequence ID" value="RZC61001"/>
    <property type="gene ID" value="C5167_022757"/>
</dbReference>
<protein>
    <submittedName>
        <fullName evidence="1">Uncharacterized protein</fullName>
    </submittedName>
</protein>
<evidence type="ECO:0000313" key="2">
    <source>
        <dbReference type="Proteomes" id="UP000316621"/>
    </source>
</evidence>
<proteinExistence type="predicted"/>
<sequence length="164" mass="18281">MANQMRAHQYTLAYLNKRRSTSHLPSKGTEATISDKNVSITPATVIAPAIVPLKREHRLTTVIAPAIVPLKREHRLTIAEINSATRASTSEGNASFTMLAQILSLNDKWLIIYCLICFGHVSEWKHRSICKTCFGIVHPTTRLSLTMEVNTKVETLISLKEVVC</sequence>
<organism evidence="1 2">
    <name type="scientific">Papaver somniferum</name>
    <name type="common">Opium poppy</name>
    <dbReference type="NCBI Taxonomy" id="3469"/>
    <lineage>
        <taxon>Eukaryota</taxon>
        <taxon>Viridiplantae</taxon>
        <taxon>Streptophyta</taxon>
        <taxon>Embryophyta</taxon>
        <taxon>Tracheophyta</taxon>
        <taxon>Spermatophyta</taxon>
        <taxon>Magnoliopsida</taxon>
        <taxon>Ranunculales</taxon>
        <taxon>Papaveraceae</taxon>
        <taxon>Papaveroideae</taxon>
        <taxon>Papaver</taxon>
    </lineage>
</organism>
<reference evidence="1 2" key="1">
    <citation type="journal article" date="2018" name="Science">
        <title>The opium poppy genome and morphinan production.</title>
        <authorList>
            <person name="Guo L."/>
            <person name="Winzer T."/>
            <person name="Yang X."/>
            <person name="Li Y."/>
            <person name="Ning Z."/>
            <person name="He Z."/>
            <person name="Teodor R."/>
            <person name="Lu Y."/>
            <person name="Bowser T.A."/>
            <person name="Graham I.A."/>
            <person name="Ye K."/>
        </authorList>
    </citation>
    <scope>NUCLEOTIDE SEQUENCE [LARGE SCALE GENOMIC DNA]</scope>
    <source>
        <strain evidence="2">cv. HN1</strain>
        <tissue evidence="1">Leaves</tissue>
    </source>
</reference>
<keyword evidence="2" id="KW-1185">Reference proteome</keyword>
<evidence type="ECO:0000313" key="1">
    <source>
        <dbReference type="EMBL" id="RZC61001.1"/>
    </source>
</evidence>
<name>A0A4Y7JM01_PAPSO</name>